<dbReference type="InterPro" id="IPR005119">
    <property type="entry name" value="LysR_subst-bd"/>
</dbReference>
<dbReference type="GO" id="GO:0003700">
    <property type="term" value="F:DNA-binding transcription factor activity"/>
    <property type="evidence" value="ECO:0007669"/>
    <property type="project" value="InterPro"/>
</dbReference>
<evidence type="ECO:0000256" key="2">
    <source>
        <dbReference type="ARBA" id="ARBA00023015"/>
    </source>
</evidence>
<dbReference type="Gene3D" id="3.40.190.290">
    <property type="match status" value="1"/>
</dbReference>
<dbReference type="PROSITE" id="PS50931">
    <property type="entry name" value="HTH_LYSR"/>
    <property type="match status" value="1"/>
</dbReference>
<dbReference type="Pfam" id="PF00126">
    <property type="entry name" value="HTH_1"/>
    <property type="match status" value="1"/>
</dbReference>
<dbReference type="GO" id="GO:0032993">
    <property type="term" value="C:protein-DNA complex"/>
    <property type="evidence" value="ECO:0007669"/>
    <property type="project" value="TreeGrafter"/>
</dbReference>
<dbReference type="InterPro" id="IPR036390">
    <property type="entry name" value="WH_DNA-bd_sf"/>
</dbReference>
<dbReference type="FunFam" id="1.10.10.10:FF:000001">
    <property type="entry name" value="LysR family transcriptional regulator"/>
    <property type="match status" value="1"/>
</dbReference>
<feature type="domain" description="HTH lysR-type" evidence="6">
    <location>
        <begin position="1"/>
        <end position="58"/>
    </location>
</feature>
<sequence length="369" mass="38251">MSLRQMEYLVAVVEEASFTRAAETLNVTQSALSHQIKALEREVGGPLLERLPRGVGLTPMGRAFLPHAELAVRSAGQARRAAKAAADAEGGELHIASVHAVAMGVLPETFAHWQRAHPAVRLVLHEYPSADELVERMGRGVADVAVGHRPTTWQGPVVPIGAEEIVIAVSADDALATRGTVRLAELADRPWVRCALEPMVAGRPAMDLLCERAGFTPRTAVHTEHTSTAVRMARAGAGVVAAPDHVISGIRGCAMLRLDPPIRRELVAFSRVELTGVARSFVDHLRTVQLATMPAAAPGVSAVPGASTAPDISATPGAPAAPAASAVPAASATSVSSVSPVATTAVTAPAVSHHARSASVRASPPPQSP</sequence>
<dbReference type="SUPFAM" id="SSF53850">
    <property type="entry name" value="Periplasmic binding protein-like II"/>
    <property type="match status" value="1"/>
</dbReference>
<keyword evidence="3 7" id="KW-0238">DNA-binding</keyword>
<dbReference type="SUPFAM" id="SSF46785">
    <property type="entry name" value="Winged helix' DNA-binding domain"/>
    <property type="match status" value="1"/>
</dbReference>
<dbReference type="InterPro" id="IPR000847">
    <property type="entry name" value="LysR_HTH_N"/>
</dbReference>
<dbReference type="EMBL" id="JACHJL010000007">
    <property type="protein sequence ID" value="MBB5936091.1"/>
    <property type="molecule type" value="Genomic_DNA"/>
</dbReference>
<dbReference type="CDD" id="cd05466">
    <property type="entry name" value="PBP2_LTTR_substrate"/>
    <property type="match status" value="1"/>
</dbReference>
<feature type="region of interest" description="Disordered" evidence="5">
    <location>
        <begin position="299"/>
        <end position="326"/>
    </location>
</feature>
<evidence type="ECO:0000256" key="4">
    <source>
        <dbReference type="ARBA" id="ARBA00023163"/>
    </source>
</evidence>
<organism evidence="7 8">
    <name type="scientific">Streptomyces zagrosensis</name>
    <dbReference type="NCBI Taxonomy" id="1042984"/>
    <lineage>
        <taxon>Bacteria</taxon>
        <taxon>Bacillati</taxon>
        <taxon>Actinomycetota</taxon>
        <taxon>Actinomycetes</taxon>
        <taxon>Kitasatosporales</taxon>
        <taxon>Streptomycetaceae</taxon>
        <taxon>Streptomyces</taxon>
    </lineage>
</organism>
<comment type="caution">
    <text evidence="7">The sequence shown here is derived from an EMBL/GenBank/DDBJ whole genome shotgun (WGS) entry which is preliminary data.</text>
</comment>
<proteinExistence type="inferred from homology"/>
<dbReference type="InterPro" id="IPR036388">
    <property type="entry name" value="WH-like_DNA-bd_sf"/>
</dbReference>
<evidence type="ECO:0000259" key="6">
    <source>
        <dbReference type="PROSITE" id="PS50931"/>
    </source>
</evidence>
<evidence type="ECO:0000256" key="1">
    <source>
        <dbReference type="ARBA" id="ARBA00009437"/>
    </source>
</evidence>
<reference evidence="7 8" key="1">
    <citation type="submission" date="2020-08" db="EMBL/GenBank/DDBJ databases">
        <title>Genomic Encyclopedia of Type Strains, Phase III (KMG-III): the genomes of soil and plant-associated and newly described type strains.</title>
        <authorList>
            <person name="Whitman W."/>
        </authorList>
    </citation>
    <scope>NUCLEOTIDE SEQUENCE [LARGE SCALE GENOMIC DNA]</scope>
    <source>
        <strain evidence="7 8">CECT 8305</strain>
    </source>
</reference>
<dbReference type="PRINTS" id="PR00039">
    <property type="entry name" value="HTHLYSR"/>
</dbReference>
<accession>A0A7W9UZ73</accession>
<dbReference type="Pfam" id="PF03466">
    <property type="entry name" value="LysR_substrate"/>
    <property type="match status" value="1"/>
</dbReference>
<feature type="compositionally biased region" description="Low complexity" evidence="5">
    <location>
        <begin position="347"/>
        <end position="362"/>
    </location>
</feature>
<dbReference type="AlphaFoldDB" id="A0A7W9UZ73"/>
<keyword evidence="2" id="KW-0805">Transcription regulation</keyword>
<evidence type="ECO:0000256" key="3">
    <source>
        <dbReference type="ARBA" id="ARBA00023125"/>
    </source>
</evidence>
<gene>
    <name evidence="7" type="ORF">FHS42_003166</name>
</gene>
<dbReference type="PANTHER" id="PTHR30346">
    <property type="entry name" value="TRANSCRIPTIONAL DUAL REGULATOR HCAR-RELATED"/>
    <property type="match status" value="1"/>
</dbReference>
<dbReference type="Proteomes" id="UP000588098">
    <property type="component" value="Unassembled WGS sequence"/>
</dbReference>
<dbReference type="Gene3D" id="1.10.10.10">
    <property type="entry name" value="Winged helix-like DNA-binding domain superfamily/Winged helix DNA-binding domain"/>
    <property type="match status" value="1"/>
</dbReference>
<keyword evidence="4" id="KW-0804">Transcription</keyword>
<evidence type="ECO:0000313" key="7">
    <source>
        <dbReference type="EMBL" id="MBB5936091.1"/>
    </source>
</evidence>
<comment type="similarity">
    <text evidence="1">Belongs to the LysR transcriptional regulatory family.</text>
</comment>
<protein>
    <submittedName>
        <fullName evidence="7">DNA-binding transcriptional LysR family regulator</fullName>
    </submittedName>
</protein>
<feature type="region of interest" description="Disordered" evidence="5">
    <location>
        <begin position="347"/>
        <end position="369"/>
    </location>
</feature>
<name>A0A7W9UZ73_9ACTN</name>
<evidence type="ECO:0000313" key="8">
    <source>
        <dbReference type="Proteomes" id="UP000588098"/>
    </source>
</evidence>
<evidence type="ECO:0000256" key="5">
    <source>
        <dbReference type="SAM" id="MobiDB-lite"/>
    </source>
</evidence>
<dbReference type="GO" id="GO:0003677">
    <property type="term" value="F:DNA binding"/>
    <property type="evidence" value="ECO:0007669"/>
    <property type="project" value="UniProtKB-KW"/>
</dbReference>
<keyword evidence="8" id="KW-1185">Reference proteome</keyword>
<dbReference type="PANTHER" id="PTHR30346:SF29">
    <property type="entry name" value="LYSR SUBSTRATE-BINDING"/>
    <property type="match status" value="1"/>
</dbReference>